<name>A0A9P0EWQ9_BEMTA</name>
<protein>
    <submittedName>
        <fullName evidence="2">Uncharacterized protein</fullName>
    </submittedName>
</protein>
<feature type="compositionally biased region" description="Polar residues" evidence="1">
    <location>
        <begin position="308"/>
        <end position="319"/>
    </location>
</feature>
<dbReference type="Proteomes" id="UP001152759">
    <property type="component" value="Chromosome 1"/>
</dbReference>
<gene>
    <name evidence="2" type="ORF">BEMITA_LOCUS1682</name>
</gene>
<evidence type="ECO:0000313" key="2">
    <source>
        <dbReference type="EMBL" id="CAH0382098.1"/>
    </source>
</evidence>
<evidence type="ECO:0000256" key="1">
    <source>
        <dbReference type="SAM" id="MobiDB-lite"/>
    </source>
</evidence>
<proteinExistence type="predicted"/>
<reference evidence="2" key="1">
    <citation type="submission" date="2021-12" db="EMBL/GenBank/DDBJ databases">
        <authorList>
            <person name="King R."/>
        </authorList>
    </citation>
    <scope>NUCLEOTIDE SEQUENCE</scope>
</reference>
<sequence length="346" mass="38795">MCALEKNQSRATTHEELGKTHKPHPHTEQPQRQRIPRATTEPRSHGTQQETQVLNSRTATHTPPGDPPRTSKVQHINPAPGTDNARAHRPTRRTAGTIKRKTEAQRTERTKKQRQATINRQRSGEQQVEQAHTRPTQTNTEQSQPNMEKQSKPTTRTPPLHYERPPMGGRLVHGVEQKKRRLLSLLKRDIDKIQHPGACEKNQNTQTTNKEKEELATTTQPQHTTGPPSTLQRQPPTNKQREYKRATTASRPRADADISNSNITGALDTAAIATGRTGKQQRQTSRNATPTLHQMDLPRDREPGHQNPPESVGTTSSGERTWGSGRKKTRNAPTPRIDTPNPLKGP</sequence>
<feature type="compositionally biased region" description="Polar residues" evidence="1">
    <location>
        <begin position="277"/>
        <end position="292"/>
    </location>
</feature>
<feature type="compositionally biased region" description="Polar residues" evidence="1">
    <location>
        <begin position="45"/>
        <end position="61"/>
    </location>
</feature>
<feature type="compositionally biased region" description="Basic and acidic residues" evidence="1">
    <location>
        <begin position="12"/>
        <end position="31"/>
    </location>
</feature>
<keyword evidence="3" id="KW-1185">Reference proteome</keyword>
<feature type="region of interest" description="Disordered" evidence="1">
    <location>
        <begin position="194"/>
        <end position="346"/>
    </location>
</feature>
<dbReference type="EMBL" id="OU963862">
    <property type="protein sequence ID" value="CAH0382098.1"/>
    <property type="molecule type" value="Genomic_DNA"/>
</dbReference>
<evidence type="ECO:0000313" key="3">
    <source>
        <dbReference type="Proteomes" id="UP001152759"/>
    </source>
</evidence>
<feature type="compositionally biased region" description="Low complexity" evidence="1">
    <location>
        <begin position="217"/>
        <end position="230"/>
    </location>
</feature>
<accession>A0A9P0EWQ9</accession>
<feature type="region of interest" description="Disordered" evidence="1">
    <location>
        <begin position="1"/>
        <end position="175"/>
    </location>
</feature>
<feature type="compositionally biased region" description="Polar residues" evidence="1">
    <location>
        <begin position="115"/>
        <end position="157"/>
    </location>
</feature>
<feature type="compositionally biased region" description="Basic and acidic residues" evidence="1">
    <location>
        <begin position="100"/>
        <end position="110"/>
    </location>
</feature>
<organism evidence="2 3">
    <name type="scientific">Bemisia tabaci</name>
    <name type="common">Sweetpotato whitefly</name>
    <name type="synonym">Aleurodes tabaci</name>
    <dbReference type="NCBI Taxonomy" id="7038"/>
    <lineage>
        <taxon>Eukaryota</taxon>
        <taxon>Metazoa</taxon>
        <taxon>Ecdysozoa</taxon>
        <taxon>Arthropoda</taxon>
        <taxon>Hexapoda</taxon>
        <taxon>Insecta</taxon>
        <taxon>Pterygota</taxon>
        <taxon>Neoptera</taxon>
        <taxon>Paraneoptera</taxon>
        <taxon>Hemiptera</taxon>
        <taxon>Sternorrhyncha</taxon>
        <taxon>Aleyrodoidea</taxon>
        <taxon>Aleyrodidae</taxon>
        <taxon>Aleyrodinae</taxon>
        <taxon>Bemisia</taxon>
    </lineage>
</organism>
<dbReference type="AlphaFoldDB" id="A0A9P0EWQ9"/>